<gene>
    <name evidence="1" type="ORF">SAMN02745724_02382</name>
</gene>
<organism evidence="1 2">
    <name type="scientific">Pseudoalteromonas denitrificans DSM 6059</name>
    <dbReference type="NCBI Taxonomy" id="1123010"/>
    <lineage>
        <taxon>Bacteria</taxon>
        <taxon>Pseudomonadati</taxon>
        <taxon>Pseudomonadota</taxon>
        <taxon>Gammaproteobacteria</taxon>
        <taxon>Alteromonadales</taxon>
        <taxon>Pseudoalteromonadaceae</taxon>
        <taxon>Pseudoalteromonas</taxon>
    </lineage>
</organism>
<keyword evidence="2" id="KW-1185">Reference proteome</keyword>
<evidence type="ECO:0000313" key="2">
    <source>
        <dbReference type="Proteomes" id="UP000198862"/>
    </source>
</evidence>
<proteinExistence type="predicted"/>
<evidence type="ECO:0000313" key="1">
    <source>
        <dbReference type="EMBL" id="SFC72454.1"/>
    </source>
</evidence>
<name>A0A1I1LH63_9GAMM</name>
<dbReference type="EMBL" id="FOLO01000016">
    <property type="protein sequence ID" value="SFC72454.1"/>
    <property type="molecule type" value="Genomic_DNA"/>
</dbReference>
<accession>A0A1I1LH63</accession>
<reference evidence="1 2" key="1">
    <citation type="submission" date="2016-10" db="EMBL/GenBank/DDBJ databases">
        <authorList>
            <person name="de Groot N.N."/>
        </authorList>
    </citation>
    <scope>NUCLEOTIDE SEQUENCE [LARGE SCALE GENOMIC DNA]</scope>
    <source>
        <strain evidence="1 2">DSM 6059</strain>
    </source>
</reference>
<sequence>MTLRLRLSDSFVLVKFQFYDLKAELINLLITTYSMLQQKGDTYFLSDNLNK</sequence>
<dbReference type="STRING" id="1123010.SAMN02745724_02382"/>
<protein>
    <submittedName>
        <fullName evidence="1">Uncharacterized protein</fullName>
    </submittedName>
</protein>
<dbReference type="AlphaFoldDB" id="A0A1I1LH63"/>
<dbReference type="Proteomes" id="UP000198862">
    <property type="component" value="Unassembled WGS sequence"/>
</dbReference>